<evidence type="ECO:0000256" key="2">
    <source>
        <dbReference type="ARBA" id="ARBA00022692"/>
    </source>
</evidence>
<dbReference type="KEGG" id="more:E1B28_003182"/>
<dbReference type="Gene3D" id="3.30.750.24">
    <property type="entry name" value="STAS domain"/>
    <property type="match status" value="1"/>
</dbReference>
<feature type="compositionally biased region" description="Polar residues" evidence="5">
    <location>
        <begin position="1002"/>
        <end position="1011"/>
    </location>
</feature>
<dbReference type="InterPro" id="IPR014710">
    <property type="entry name" value="RmlC-like_jellyroll"/>
</dbReference>
<comment type="subcellular location">
    <subcellularLocation>
        <location evidence="1">Membrane</location>
        <topology evidence="1">Multi-pass membrane protein</topology>
    </subcellularLocation>
</comment>
<name>A0A9P7RLE5_9AGAR</name>
<evidence type="ECO:0000313" key="9">
    <source>
        <dbReference type="EMBL" id="KAG7085635.1"/>
    </source>
</evidence>
<evidence type="ECO:0000256" key="1">
    <source>
        <dbReference type="ARBA" id="ARBA00004141"/>
    </source>
</evidence>
<dbReference type="GO" id="GO:0016020">
    <property type="term" value="C:membrane"/>
    <property type="evidence" value="ECO:0007669"/>
    <property type="project" value="UniProtKB-SubCell"/>
</dbReference>
<feature type="transmembrane region" description="Helical" evidence="6">
    <location>
        <begin position="598"/>
        <end position="618"/>
    </location>
</feature>
<feature type="domain" description="Cyclic nucleotide-binding" evidence="7">
    <location>
        <begin position="1050"/>
        <end position="1152"/>
    </location>
</feature>
<feature type="transmembrane region" description="Helical" evidence="6">
    <location>
        <begin position="491"/>
        <end position="516"/>
    </location>
</feature>
<proteinExistence type="predicted"/>
<dbReference type="PANTHER" id="PTHR43310">
    <property type="entry name" value="SULFATE TRANSPORTER YBAR-RELATED"/>
    <property type="match status" value="1"/>
</dbReference>
<dbReference type="EMBL" id="CM032191">
    <property type="protein sequence ID" value="KAG7085635.1"/>
    <property type="molecule type" value="Genomic_DNA"/>
</dbReference>
<dbReference type="InterPro" id="IPR002645">
    <property type="entry name" value="STAS_dom"/>
</dbReference>
<feature type="region of interest" description="Disordered" evidence="5">
    <location>
        <begin position="87"/>
        <end position="110"/>
    </location>
</feature>
<evidence type="ECO:0000259" key="8">
    <source>
        <dbReference type="PROSITE" id="PS50801"/>
    </source>
</evidence>
<dbReference type="OrthoDB" id="409725at2759"/>
<evidence type="ECO:0000256" key="6">
    <source>
        <dbReference type="SAM" id="Phobius"/>
    </source>
</evidence>
<feature type="compositionally biased region" description="Basic and acidic residues" evidence="5">
    <location>
        <begin position="23"/>
        <end position="33"/>
    </location>
</feature>
<organism evidence="9 10">
    <name type="scientific">Marasmius oreades</name>
    <name type="common">fairy-ring Marasmius</name>
    <dbReference type="NCBI Taxonomy" id="181124"/>
    <lineage>
        <taxon>Eukaryota</taxon>
        <taxon>Fungi</taxon>
        <taxon>Dikarya</taxon>
        <taxon>Basidiomycota</taxon>
        <taxon>Agaricomycotina</taxon>
        <taxon>Agaricomycetes</taxon>
        <taxon>Agaricomycetidae</taxon>
        <taxon>Agaricales</taxon>
        <taxon>Marasmiineae</taxon>
        <taxon>Marasmiaceae</taxon>
        <taxon>Marasmius</taxon>
    </lineage>
</organism>
<feature type="region of interest" description="Disordered" evidence="5">
    <location>
        <begin position="1"/>
        <end position="62"/>
    </location>
</feature>
<dbReference type="Pfam" id="PF00027">
    <property type="entry name" value="cNMP_binding"/>
    <property type="match status" value="1"/>
</dbReference>
<dbReference type="RefSeq" id="XP_043002106.1">
    <property type="nucleotide sequence ID" value="XM_043160150.1"/>
</dbReference>
<dbReference type="InterPro" id="IPR036513">
    <property type="entry name" value="STAS_dom_sf"/>
</dbReference>
<feature type="transmembrane region" description="Helical" evidence="6">
    <location>
        <begin position="528"/>
        <end position="546"/>
    </location>
</feature>
<evidence type="ECO:0000259" key="7">
    <source>
        <dbReference type="PROSITE" id="PS50042"/>
    </source>
</evidence>
<gene>
    <name evidence="9" type="ORF">E1B28_003182</name>
</gene>
<feature type="transmembrane region" description="Helical" evidence="6">
    <location>
        <begin position="566"/>
        <end position="586"/>
    </location>
</feature>
<dbReference type="AlphaFoldDB" id="A0A9P7RLE5"/>
<evidence type="ECO:0008006" key="11">
    <source>
        <dbReference type="Google" id="ProtNLM"/>
    </source>
</evidence>
<dbReference type="PROSITE" id="PS50042">
    <property type="entry name" value="CNMP_BINDING_3"/>
    <property type="match status" value="1"/>
</dbReference>
<evidence type="ECO:0000313" key="10">
    <source>
        <dbReference type="Proteomes" id="UP001049176"/>
    </source>
</evidence>
<feature type="region of interest" description="Disordered" evidence="5">
    <location>
        <begin position="122"/>
        <end position="156"/>
    </location>
</feature>
<evidence type="ECO:0000256" key="5">
    <source>
        <dbReference type="SAM" id="MobiDB-lite"/>
    </source>
</evidence>
<reference evidence="9" key="1">
    <citation type="journal article" date="2021" name="Genome Biol. Evol.">
        <title>The assembled and annotated genome of the fairy-ring fungus Marasmius oreades.</title>
        <authorList>
            <person name="Hiltunen M."/>
            <person name="Ament-Velasquez S.L."/>
            <person name="Johannesson H."/>
        </authorList>
    </citation>
    <scope>NUCLEOTIDE SEQUENCE</scope>
    <source>
        <strain evidence="9">03SP1</strain>
    </source>
</reference>
<dbReference type="Pfam" id="PF00916">
    <property type="entry name" value="Sulfate_transp"/>
    <property type="match status" value="1"/>
</dbReference>
<keyword evidence="2 6" id="KW-0812">Transmembrane</keyword>
<dbReference type="Gene3D" id="2.60.120.10">
    <property type="entry name" value="Jelly Rolls"/>
    <property type="match status" value="1"/>
</dbReference>
<dbReference type="CDD" id="cd00038">
    <property type="entry name" value="CAP_ED"/>
    <property type="match status" value="1"/>
</dbReference>
<feature type="compositionally biased region" description="Basic and acidic residues" evidence="5">
    <location>
        <begin position="1"/>
        <end position="16"/>
    </location>
</feature>
<dbReference type="InterPro" id="IPR052706">
    <property type="entry name" value="Membrane-Transporter-like"/>
</dbReference>
<feature type="transmembrane region" description="Helical" evidence="6">
    <location>
        <begin position="733"/>
        <end position="750"/>
    </location>
</feature>
<dbReference type="PANTHER" id="PTHR43310:SF4">
    <property type="entry name" value="AFR304WP"/>
    <property type="match status" value="1"/>
</dbReference>
<feature type="compositionally biased region" description="Low complexity" evidence="5">
    <location>
        <begin position="45"/>
        <end position="56"/>
    </location>
</feature>
<evidence type="ECO:0000256" key="4">
    <source>
        <dbReference type="ARBA" id="ARBA00023136"/>
    </source>
</evidence>
<feature type="region of interest" description="Disordered" evidence="5">
    <location>
        <begin position="995"/>
        <end position="1014"/>
    </location>
</feature>
<keyword evidence="10" id="KW-1185">Reference proteome</keyword>
<dbReference type="GeneID" id="66072258"/>
<feature type="domain" description="STAS" evidence="8">
    <location>
        <begin position="862"/>
        <end position="969"/>
    </location>
</feature>
<feature type="transmembrane region" description="Helical" evidence="6">
    <location>
        <begin position="397"/>
        <end position="422"/>
    </location>
</feature>
<dbReference type="InterPro" id="IPR018490">
    <property type="entry name" value="cNMP-bd_dom_sf"/>
</dbReference>
<feature type="region of interest" description="Disordered" evidence="5">
    <location>
        <begin position="228"/>
        <end position="332"/>
    </location>
</feature>
<feature type="transmembrane region" description="Helical" evidence="6">
    <location>
        <begin position="705"/>
        <end position="726"/>
    </location>
</feature>
<dbReference type="CDD" id="cd07042">
    <property type="entry name" value="STAS_SulP_like_sulfate_transporter"/>
    <property type="match status" value="1"/>
</dbReference>
<dbReference type="SUPFAM" id="SSF52091">
    <property type="entry name" value="SpoIIaa-like"/>
    <property type="match status" value="1"/>
</dbReference>
<feature type="compositionally biased region" description="Low complexity" evidence="5">
    <location>
        <begin position="232"/>
        <end position="247"/>
    </location>
</feature>
<keyword evidence="4 6" id="KW-0472">Membrane</keyword>
<feature type="transmembrane region" description="Helical" evidence="6">
    <location>
        <begin position="795"/>
        <end position="822"/>
    </location>
</feature>
<comment type="caution">
    <text evidence="9">The sequence shown here is derived from an EMBL/GenBank/DDBJ whole genome shotgun (WGS) entry which is preliminary data.</text>
</comment>
<sequence>MTGEHRARSIESRSENSETSETDVSRRSDHTSESVRTAILAVPFNGNNGASNASSSPVTNAKPSISFTNSANSLSRAGLLHPRVHRANLEDNPKSSPVTENPSPGPHLMDAARRRPSFLHRTSTASTGSLPQSFRSQIAPNFDSHPHTKVQSHNQDDIRSRTMQLSEMMLSATSFQHPLLDNVDVPEFVLSTGPDAAPQLEGDPHTQNIAANLDADLFPYKSGLSMMLKRQSPSNSSPSTPATPTDRTPAHDEQVLRSGSPTPVPTRLHSPGPDSPSNRVNFHIPIGEPNSSPSRQRSIKWDPSLDTQPSRPAHHPMPRSPPPDPESQPLLSTLRLHPHDSHYGTVVPSPTLVATPDMKKLSPRWLWSKVVKKAAQTLALPSTVKGMNFQDVGKQAVASLPAVMLGCLLNILDGVSYGMLIFPTSEPFTDLGPMGVSLFFITAVVAQFVYVLGGSGFGGANGSMMIEVVPFFHILAQTIASEIGVERGREVIATTLAAYAISSLLTGLAFLLLGALKLGVIIGFFPRHILVGCIGGVGVFLIQTGLTVSLRIPDDNFAYNWDLFKLLFLDTGKLVLWVVPAGLALLLRLITMRWKGQLVFPIYFVIIPIVFYVIVAAARLDLNELRRDGWVFDVGGGDRNWWEVYGYLDIKLIHWGPLWATLPTQFALLFFNILHPPLNVPALSVSLDQDINTNKELVGHGYSNLLAGVVGTIPNYLVYVNTLLFYRVGGNTRIAGFLLGVVNMVLLWIGAGPIRYLPVCMVGALIFVLGWDLVKEAVWDTRGRVSRTEFITIASIMVAMTVWNFVIGVLFGIIVSCFFFVIQNSQGRSIRSLHTGETVMSTVRRPSSQRAYIKEVSKQTTILRLQGFLFFGTITYVEEAIREVVEGPSYEQNPVRFLVLDLALVAGLDMSSAEAFVRVHRLLRQKGITMVLCGFGVDSEMGRALRSVEVLEAEGVELFEGFGDAIEWTENCYLRAWFRAQKELVLPFALPGRQDTDPLSPGSHTSAATSPRRSHLNDVGFRTIANDIPPPATAEAHPEPYNTLVKVFSSFGGISSDDILTLMTYLQRMSLPEGHVLWKQGDESDGLYFIESGVLRASYCFSMHSPAVEESMVSGTLAGELSALSDLERNATVWVERDAVVWKLSRGEFVRLERENPGLDMVVFRMVLKSAKVDHDILLSALATRQ</sequence>
<dbReference type="SMART" id="SM00100">
    <property type="entry name" value="cNMP"/>
    <property type="match status" value="1"/>
</dbReference>
<dbReference type="InterPro" id="IPR011547">
    <property type="entry name" value="SLC26A/SulP_dom"/>
</dbReference>
<dbReference type="InterPro" id="IPR000595">
    <property type="entry name" value="cNMP-bd_dom"/>
</dbReference>
<accession>A0A9P7RLE5</accession>
<protein>
    <recommendedName>
        <fullName evidence="11">Sulfate transporter</fullName>
    </recommendedName>
</protein>
<feature type="transmembrane region" description="Helical" evidence="6">
    <location>
        <begin position="756"/>
        <end position="774"/>
    </location>
</feature>
<dbReference type="Pfam" id="PF01740">
    <property type="entry name" value="STAS"/>
    <property type="match status" value="1"/>
</dbReference>
<feature type="transmembrane region" description="Helical" evidence="6">
    <location>
        <begin position="434"/>
        <end position="452"/>
    </location>
</feature>
<dbReference type="SUPFAM" id="SSF51206">
    <property type="entry name" value="cAMP-binding domain-like"/>
    <property type="match status" value="1"/>
</dbReference>
<evidence type="ECO:0000256" key="3">
    <source>
        <dbReference type="ARBA" id="ARBA00022989"/>
    </source>
</evidence>
<dbReference type="PROSITE" id="PS50801">
    <property type="entry name" value="STAS"/>
    <property type="match status" value="1"/>
</dbReference>
<keyword evidence="3 6" id="KW-1133">Transmembrane helix</keyword>
<feature type="compositionally biased region" description="Polar residues" evidence="5">
    <location>
        <begin position="122"/>
        <end position="139"/>
    </location>
</feature>
<dbReference type="Proteomes" id="UP001049176">
    <property type="component" value="Chromosome 11"/>
</dbReference>